<dbReference type="EMBL" id="CM008050">
    <property type="protein sequence ID" value="PVH37558.1"/>
    <property type="molecule type" value="Genomic_DNA"/>
</dbReference>
<feature type="domain" description="RING-type" evidence="8">
    <location>
        <begin position="179"/>
        <end position="221"/>
    </location>
</feature>
<keyword evidence="5" id="KW-0862">Zinc</keyword>
<dbReference type="Proteomes" id="UP000243499">
    <property type="component" value="Chromosome 5"/>
</dbReference>
<evidence type="ECO:0000259" key="8">
    <source>
        <dbReference type="PROSITE" id="PS50089"/>
    </source>
</evidence>
<keyword evidence="3" id="KW-0479">Metal-binding</keyword>
<evidence type="ECO:0000256" key="4">
    <source>
        <dbReference type="ARBA" id="ARBA00022771"/>
    </source>
</evidence>
<organism evidence="9">
    <name type="scientific">Panicum hallii</name>
    <dbReference type="NCBI Taxonomy" id="206008"/>
    <lineage>
        <taxon>Eukaryota</taxon>
        <taxon>Viridiplantae</taxon>
        <taxon>Streptophyta</taxon>
        <taxon>Embryophyta</taxon>
        <taxon>Tracheophyta</taxon>
        <taxon>Spermatophyta</taxon>
        <taxon>Magnoliopsida</taxon>
        <taxon>Liliopsida</taxon>
        <taxon>Poales</taxon>
        <taxon>Poaceae</taxon>
        <taxon>PACMAD clade</taxon>
        <taxon>Panicoideae</taxon>
        <taxon>Panicodae</taxon>
        <taxon>Paniceae</taxon>
        <taxon>Panicinae</taxon>
        <taxon>Panicum</taxon>
        <taxon>Panicum sect. Panicum</taxon>
    </lineage>
</organism>
<evidence type="ECO:0000256" key="1">
    <source>
        <dbReference type="ARBA" id="ARBA00000900"/>
    </source>
</evidence>
<dbReference type="AlphaFoldDB" id="A0A2T8IIP6"/>
<keyword evidence="4 7" id="KW-0863">Zinc-finger</keyword>
<dbReference type="InterPro" id="IPR013083">
    <property type="entry name" value="Znf_RING/FYVE/PHD"/>
</dbReference>
<evidence type="ECO:0000256" key="3">
    <source>
        <dbReference type="ARBA" id="ARBA00022723"/>
    </source>
</evidence>
<dbReference type="Gene3D" id="3.30.40.10">
    <property type="entry name" value="Zinc/RING finger domain, C3HC4 (zinc finger)"/>
    <property type="match status" value="1"/>
</dbReference>
<dbReference type="PANTHER" id="PTHR14155:SF604">
    <property type="entry name" value="RING-TYPE DOMAIN-CONTAINING PROTEIN"/>
    <property type="match status" value="1"/>
</dbReference>
<sequence length="247" mass="26447">MAVAAPRPNGHDITAETTGLDLVALPGDGQRSELVLHLAVTETHEWFGIGGASGRLRRPRLLTRDKRLPLASSGPDYLRSADDCRRLIVRGLMHVFRDEGFRGLSAADWDAAVPQGVEARVAESSRALPAGRACRCEVSIRVGVEFVYSEPAALLRACTDAGDLMSSGTASGDGAAPPCSICLEEMARDAGATCLPGCAHGFHSRCIGRWFQKASTCPVCRRDKLQYLPPGYMAVHDMMHSDPEGSC</sequence>
<dbReference type="GO" id="GO:0061630">
    <property type="term" value="F:ubiquitin protein ligase activity"/>
    <property type="evidence" value="ECO:0007669"/>
    <property type="project" value="UniProtKB-EC"/>
</dbReference>
<accession>A0A2T8IIP6</accession>
<dbReference type="SUPFAM" id="SSF57850">
    <property type="entry name" value="RING/U-box"/>
    <property type="match status" value="1"/>
</dbReference>
<comment type="similarity">
    <text evidence="6">Belongs to the RING-type zinc finger family. ATL subfamily.</text>
</comment>
<dbReference type="InterPro" id="IPR001841">
    <property type="entry name" value="Znf_RING"/>
</dbReference>
<evidence type="ECO:0000256" key="6">
    <source>
        <dbReference type="ARBA" id="ARBA00024209"/>
    </source>
</evidence>
<evidence type="ECO:0000313" key="9">
    <source>
        <dbReference type="EMBL" id="PVH37558.1"/>
    </source>
</evidence>
<proteinExistence type="inferred from homology"/>
<evidence type="ECO:0000256" key="2">
    <source>
        <dbReference type="ARBA" id="ARBA00012483"/>
    </source>
</evidence>
<evidence type="ECO:0000256" key="7">
    <source>
        <dbReference type="PROSITE-ProRule" id="PRU00175"/>
    </source>
</evidence>
<dbReference type="Pfam" id="PF13639">
    <property type="entry name" value="zf-RING_2"/>
    <property type="match status" value="1"/>
</dbReference>
<dbReference type="Gramene" id="PVH37558">
    <property type="protein sequence ID" value="PVH37558"/>
    <property type="gene ID" value="PAHAL_5G030700"/>
</dbReference>
<gene>
    <name evidence="9" type="ORF">PAHAL_5G030700</name>
</gene>
<dbReference type="InterPro" id="IPR053238">
    <property type="entry name" value="RING-H2_zinc_finger"/>
</dbReference>
<reference evidence="9" key="1">
    <citation type="submission" date="2018-04" db="EMBL/GenBank/DDBJ databases">
        <title>WGS assembly of Panicum hallii.</title>
        <authorList>
            <person name="Lovell J."/>
            <person name="Jenkins J."/>
            <person name="Lowry D."/>
            <person name="Mamidi S."/>
            <person name="Sreedasyam A."/>
            <person name="Weng X."/>
            <person name="Barry K."/>
            <person name="Bonette J."/>
            <person name="Campitelli B."/>
            <person name="Daum C."/>
            <person name="Gordon S."/>
            <person name="Gould B."/>
            <person name="Lipzen A."/>
            <person name="Macqueen A."/>
            <person name="Palacio-Mejia J."/>
            <person name="Plott C."/>
            <person name="Shakirov E."/>
            <person name="Shu S."/>
            <person name="Yoshinaga Y."/>
            <person name="Zane M."/>
            <person name="Rokhsar D."/>
            <person name="Grimwood J."/>
            <person name="Schmutz J."/>
            <person name="Juenger T."/>
        </authorList>
    </citation>
    <scope>NUCLEOTIDE SEQUENCE [LARGE SCALE GENOMIC DNA]</scope>
    <source>
        <strain evidence="9">FIL2</strain>
    </source>
</reference>
<name>A0A2T8IIP6_9POAL</name>
<evidence type="ECO:0000256" key="5">
    <source>
        <dbReference type="ARBA" id="ARBA00022833"/>
    </source>
</evidence>
<dbReference type="SMART" id="SM00184">
    <property type="entry name" value="RING"/>
    <property type="match status" value="1"/>
</dbReference>
<dbReference type="GO" id="GO:0008270">
    <property type="term" value="F:zinc ion binding"/>
    <property type="evidence" value="ECO:0007669"/>
    <property type="project" value="UniProtKB-KW"/>
</dbReference>
<dbReference type="EC" id="2.3.2.27" evidence="2"/>
<dbReference type="PANTHER" id="PTHR14155">
    <property type="entry name" value="RING FINGER DOMAIN-CONTAINING"/>
    <property type="match status" value="1"/>
</dbReference>
<dbReference type="PROSITE" id="PS50089">
    <property type="entry name" value="ZF_RING_2"/>
    <property type="match status" value="1"/>
</dbReference>
<comment type="catalytic activity">
    <reaction evidence="1">
        <text>S-ubiquitinyl-[E2 ubiquitin-conjugating enzyme]-L-cysteine + [acceptor protein]-L-lysine = [E2 ubiquitin-conjugating enzyme]-L-cysteine + N(6)-ubiquitinyl-[acceptor protein]-L-lysine.</text>
        <dbReference type="EC" id="2.3.2.27"/>
    </reaction>
</comment>
<protein>
    <recommendedName>
        <fullName evidence="2">RING-type E3 ubiquitin transferase</fullName>
        <ecNumber evidence="2">2.3.2.27</ecNumber>
    </recommendedName>
</protein>